<comment type="caution">
    <text evidence="11">The sequence shown here is derived from an EMBL/GenBank/DDBJ whole genome shotgun (WGS) entry which is preliminary data.</text>
</comment>
<dbReference type="Gene3D" id="2.10.109.10">
    <property type="entry name" value="Umud Fragment, subunit A"/>
    <property type="match status" value="1"/>
</dbReference>
<accession>A0A2W5MZI7</accession>
<reference evidence="11 12" key="1">
    <citation type="submission" date="2017-08" db="EMBL/GenBank/DDBJ databases">
        <title>Infants hospitalized years apart are colonized by the same room-sourced microbial strains.</title>
        <authorList>
            <person name="Brooks B."/>
            <person name="Olm M.R."/>
            <person name="Firek B.A."/>
            <person name="Baker R."/>
            <person name="Thomas B.C."/>
            <person name="Morowitz M.J."/>
            <person name="Banfield J.F."/>
        </authorList>
    </citation>
    <scope>NUCLEOTIDE SEQUENCE [LARGE SCALE GENOMIC DNA]</scope>
    <source>
        <strain evidence="11">S2_005_002_R2_29</strain>
    </source>
</reference>
<dbReference type="GO" id="GO:0009003">
    <property type="term" value="F:signal peptidase activity"/>
    <property type="evidence" value="ECO:0007669"/>
    <property type="project" value="UniProtKB-EC"/>
</dbReference>
<dbReference type="SUPFAM" id="SSF51306">
    <property type="entry name" value="LexA/Signal peptidase"/>
    <property type="match status" value="1"/>
</dbReference>
<feature type="active site" evidence="7">
    <location>
        <position position="85"/>
    </location>
</feature>
<dbReference type="Pfam" id="PF10502">
    <property type="entry name" value="Peptidase_S26"/>
    <property type="match status" value="1"/>
</dbReference>
<evidence type="ECO:0000256" key="4">
    <source>
        <dbReference type="ARBA" id="ARBA00019232"/>
    </source>
</evidence>
<keyword evidence="5 8" id="KW-0645">Protease</keyword>
<evidence type="ECO:0000256" key="2">
    <source>
        <dbReference type="ARBA" id="ARBA00009370"/>
    </source>
</evidence>
<evidence type="ECO:0000256" key="9">
    <source>
        <dbReference type="RuleBase" id="RU362042"/>
    </source>
</evidence>
<keyword evidence="6 8" id="KW-0378">Hydrolase</keyword>
<dbReference type="AlphaFoldDB" id="A0A2W5MZI7"/>
<evidence type="ECO:0000256" key="8">
    <source>
        <dbReference type="RuleBase" id="RU003993"/>
    </source>
</evidence>
<dbReference type="PROSITE" id="PS00760">
    <property type="entry name" value="SPASE_I_2"/>
    <property type="match status" value="1"/>
</dbReference>
<proteinExistence type="inferred from homology"/>
<dbReference type="PANTHER" id="PTHR43390">
    <property type="entry name" value="SIGNAL PEPTIDASE I"/>
    <property type="match status" value="1"/>
</dbReference>
<evidence type="ECO:0000259" key="10">
    <source>
        <dbReference type="Pfam" id="PF10502"/>
    </source>
</evidence>
<dbReference type="InterPro" id="IPR019757">
    <property type="entry name" value="Pept_S26A_signal_pept_1_Lys-AS"/>
</dbReference>
<dbReference type="GO" id="GO:0004252">
    <property type="term" value="F:serine-type endopeptidase activity"/>
    <property type="evidence" value="ECO:0007669"/>
    <property type="project" value="InterPro"/>
</dbReference>
<dbReference type="EC" id="3.4.21.89" evidence="3 8"/>
<dbReference type="InterPro" id="IPR019756">
    <property type="entry name" value="Pept_S26A_signal_pept_1_Ser-AS"/>
</dbReference>
<dbReference type="PROSITE" id="PS00761">
    <property type="entry name" value="SPASE_I_3"/>
    <property type="match status" value="1"/>
</dbReference>
<dbReference type="GO" id="GO:0016020">
    <property type="term" value="C:membrane"/>
    <property type="evidence" value="ECO:0007669"/>
    <property type="project" value="UniProtKB-SubCell"/>
</dbReference>
<comment type="catalytic activity">
    <reaction evidence="1 8">
        <text>Cleavage of hydrophobic, N-terminal signal or leader sequences from secreted and periplasmic proteins.</text>
        <dbReference type="EC" id="3.4.21.89"/>
    </reaction>
</comment>
<evidence type="ECO:0000256" key="1">
    <source>
        <dbReference type="ARBA" id="ARBA00000677"/>
    </source>
</evidence>
<evidence type="ECO:0000313" key="11">
    <source>
        <dbReference type="EMBL" id="PZQ44055.1"/>
    </source>
</evidence>
<gene>
    <name evidence="11" type="primary">lepB</name>
    <name evidence="11" type="ORF">DI551_10930</name>
</gene>
<sequence length="247" mass="27854">MLAILLALFIRTFFFEPFNIPSGSMLPTLQIGDYLFVSKTSYGYSKYSFPFGIADFKGRVFEDEPKRGDVIVFKLPTRPSIDYIKRLVGLPGDRIQVVHGRLHINGKMIDREPVGMKRLPTPEGGNENLMEYIETLPGGVMHSIYEVSDSEALDNTDVYTVPEGHYFMMGDNRDNSQDSRVLDLVGYVPADNLVGRAQILFFSVDETANILKPWTWFGAIRYNRILDMVGPVRPSKEEKSGKEAAGE</sequence>
<comment type="subcellular location">
    <subcellularLocation>
        <location evidence="9">Membrane</location>
        <topology evidence="9">Single-pass type II membrane protein</topology>
    </subcellularLocation>
</comment>
<dbReference type="Proteomes" id="UP000249417">
    <property type="component" value="Unassembled WGS sequence"/>
</dbReference>
<dbReference type="EMBL" id="QFQB01000113">
    <property type="protein sequence ID" value="PZQ44055.1"/>
    <property type="molecule type" value="Genomic_DNA"/>
</dbReference>
<dbReference type="PRINTS" id="PR00727">
    <property type="entry name" value="LEADERPTASE"/>
</dbReference>
<dbReference type="NCBIfam" id="TIGR02227">
    <property type="entry name" value="sigpep_I_bact"/>
    <property type="match status" value="1"/>
</dbReference>
<evidence type="ECO:0000256" key="3">
    <source>
        <dbReference type="ARBA" id="ARBA00013208"/>
    </source>
</evidence>
<feature type="active site" evidence="7">
    <location>
        <position position="24"/>
    </location>
</feature>
<dbReference type="InterPro" id="IPR019533">
    <property type="entry name" value="Peptidase_S26"/>
</dbReference>
<dbReference type="PANTHER" id="PTHR43390:SF1">
    <property type="entry name" value="CHLOROPLAST PROCESSING PEPTIDASE"/>
    <property type="match status" value="1"/>
</dbReference>
<evidence type="ECO:0000256" key="6">
    <source>
        <dbReference type="ARBA" id="ARBA00022801"/>
    </source>
</evidence>
<dbReference type="InterPro" id="IPR019758">
    <property type="entry name" value="Pept_S26A_signal_pept_1_CS"/>
</dbReference>
<evidence type="ECO:0000256" key="5">
    <source>
        <dbReference type="ARBA" id="ARBA00022670"/>
    </source>
</evidence>
<feature type="domain" description="Peptidase S26" evidence="10">
    <location>
        <begin position="2"/>
        <end position="201"/>
    </location>
</feature>
<dbReference type="CDD" id="cd06530">
    <property type="entry name" value="S26_SPase_I"/>
    <property type="match status" value="1"/>
</dbReference>
<dbReference type="PROSITE" id="PS00501">
    <property type="entry name" value="SPASE_I_1"/>
    <property type="match status" value="1"/>
</dbReference>
<name>A0A2W5MZI7_9BACT</name>
<evidence type="ECO:0000256" key="7">
    <source>
        <dbReference type="PIRSR" id="PIRSR600223-1"/>
    </source>
</evidence>
<comment type="similarity">
    <text evidence="2 9">Belongs to the peptidase S26 family.</text>
</comment>
<dbReference type="InterPro" id="IPR000223">
    <property type="entry name" value="Pept_S26A_signal_pept_1"/>
</dbReference>
<evidence type="ECO:0000313" key="12">
    <source>
        <dbReference type="Proteomes" id="UP000249417"/>
    </source>
</evidence>
<dbReference type="GO" id="GO:0006465">
    <property type="term" value="P:signal peptide processing"/>
    <property type="evidence" value="ECO:0007669"/>
    <property type="project" value="InterPro"/>
</dbReference>
<organism evidence="11 12">
    <name type="scientific">Micavibrio aeruginosavorus</name>
    <dbReference type="NCBI Taxonomy" id="349221"/>
    <lineage>
        <taxon>Bacteria</taxon>
        <taxon>Pseudomonadati</taxon>
        <taxon>Bdellovibrionota</taxon>
        <taxon>Bdellovibrionia</taxon>
        <taxon>Bdellovibrionales</taxon>
        <taxon>Pseudobdellovibrionaceae</taxon>
        <taxon>Micavibrio</taxon>
    </lineage>
</organism>
<protein>
    <recommendedName>
        <fullName evidence="4 8">Signal peptidase I</fullName>
        <ecNumber evidence="3 8">3.4.21.89</ecNumber>
    </recommendedName>
</protein>
<dbReference type="InterPro" id="IPR036286">
    <property type="entry name" value="LexA/Signal_pep-like_sf"/>
</dbReference>